<feature type="domain" description="Death" evidence="2">
    <location>
        <begin position="47"/>
        <end position="113"/>
    </location>
</feature>
<dbReference type="KEGG" id="tad:TRIADDRAFT_60659"/>
<accession>B3S911</accession>
<dbReference type="AlphaFoldDB" id="B3S911"/>
<organism evidence="3 4">
    <name type="scientific">Trichoplax adhaerens</name>
    <name type="common">Trichoplax reptans</name>
    <dbReference type="NCBI Taxonomy" id="10228"/>
    <lineage>
        <taxon>Eukaryota</taxon>
        <taxon>Metazoa</taxon>
        <taxon>Placozoa</taxon>
        <taxon>Uniplacotomia</taxon>
        <taxon>Trichoplacea</taxon>
        <taxon>Trichoplacidae</taxon>
        <taxon>Trichoplax</taxon>
    </lineage>
</organism>
<dbReference type="Proteomes" id="UP000009022">
    <property type="component" value="Unassembled WGS sequence"/>
</dbReference>
<protein>
    <recommendedName>
        <fullName evidence="2">Death domain-containing protein</fullName>
    </recommendedName>
</protein>
<dbReference type="RefSeq" id="XP_002116654.1">
    <property type="nucleotide sequence ID" value="XM_002116618.1"/>
</dbReference>
<evidence type="ECO:0000256" key="1">
    <source>
        <dbReference type="SAM" id="MobiDB-lite"/>
    </source>
</evidence>
<dbReference type="Gene3D" id="1.10.533.10">
    <property type="entry name" value="Death Domain, Fas"/>
    <property type="match status" value="1"/>
</dbReference>
<dbReference type="HOGENOM" id="CLU_2136651_0_0_1"/>
<dbReference type="SUPFAM" id="SSF47986">
    <property type="entry name" value="DEATH domain"/>
    <property type="match status" value="1"/>
</dbReference>
<name>B3S911_TRIAD</name>
<dbReference type="CDD" id="cd01670">
    <property type="entry name" value="Death"/>
    <property type="match status" value="1"/>
</dbReference>
<dbReference type="PhylomeDB" id="B3S911"/>
<dbReference type="InterPro" id="IPR011029">
    <property type="entry name" value="DEATH-like_dom_sf"/>
</dbReference>
<dbReference type="Pfam" id="PF00531">
    <property type="entry name" value="Death"/>
    <property type="match status" value="1"/>
</dbReference>
<dbReference type="PANTHER" id="PTHR15077:SF9">
    <property type="entry name" value="C-TERMINAL OF ROC (COR) DOMAIN-CONTAINING PROTEIN"/>
    <property type="match status" value="1"/>
</dbReference>
<dbReference type="PROSITE" id="PS50017">
    <property type="entry name" value="DEATH_DOMAIN"/>
    <property type="match status" value="1"/>
</dbReference>
<dbReference type="EMBL" id="DS985257">
    <property type="protein sequence ID" value="EDV20713.1"/>
    <property type="molecule type" value="Genomic_DNA"/>
</dbReference>
<dbReference type="InParanoid" id="B3S911"/>
<dbReference type="GeneID" id="6757867"/>
<proteinExistence type="predicted"/>
<gene>
    <name evidence="3" type="ORF">TRIADDRAFT_60659</name>
</gene>
<feature type="region of interest" description="Disordered" evidence="1">
    <location>
        <begin position="1"/>
        <end position="24"/>
    </location>
</feature>
<dbReference type="PANTHER" id="PTHR15077">
    <property type="entry name" value="FAS-ASSOCIATING DEATH DOMAIN-CONTAINING PROTEIN FADD"/>
    <property type="match status" value="1"/>
</dbReference>
<sequence length="113" mass="12831">MAVSSAPNTATTIDSSIKPAITTAEQEGRRREIFMYLADRIKSKKLKEFGRKLKLNPNDVDDITDTNDVRFDKCIHLLETWYTTFASEATFDVLLSVLKSCKETLIADELKKN</sequence>
<dbReference type="InterPro" id="IPR016729">
    <property type="entry name" value="FADD"/>
</dbReference>
<feature type="compositionally biased region" description="Polar residues" evidence="1">
    <location>
        <begin position="1"/>
        <end position="15"/>
    </location>
</feature>
<keyword evidence="4" id="KW-1185">Reference proteome</keyword>
<reference evidence="3 4" key="1">
    <citation type="journal article" date="2008" name="Nature">
        <title>The Trichoplax genome and the nature of placozoans.</title>
        <authorList>
            <person name="Srivastava M."/>
            <person name="Begovic E."/>
            <person name="Chapman J."/>
            <person name="Putnam N.H."/>
            <person name="Hellsten U."/>
            <person name="Kawashima T."/>
            <person name="Kuo A."/>
            <person name="Mitros T."/>
            <person name="Salamov A."/>
            <person name="Carpenter M.L."/>
            <person name="Signorovitch A.Y."/>
            <person name="Moreno M.A."/>
            <person name="Kamm K."/>
            <person name="Grimwood J."/>
            <person name="Schmutz J."/>
            <person name="Shapiro H."/>
            <person name="Grigoriev I.V."/>
            <person name="Buss L.W."/>
            <person name="Schierwater B."/>
            <person name="Dellaporta S.L."/>
            <person name="Rokhsar D.S."/>
        </authorList>
    </citation>
    <scope>NUCLEOTIDE SEQUENCE [LARGE SCALE GENOMIC DNA]</scope>
    <source>
        <strain evidence="3 4">Grell-BS-1999</strain>
    </source>
</reference>
<evidence type="ECO:0000313" key="3">
    <source>
        <dbReference type="EMBL" id="EDV20713.1"/>
    </source>
</evidence>
<dbReference type="CTD" id="6757867"/>
<evidence type="ECO:0000313" key="4">
    <source>
        <dbReference type="Proteomes" id="UP000009022"/>
    </source>
</evidence>
<dbReference type="InterPro" id="IPR000488">
    <property type="entry name" value="Death_dom"/>
</dbReference>
<dbReference type="GO" id="GO:0007165">
    <property type="term" value="P:signal transduction"/>
    <property type="evidence" value="ECO:0007669"/>
    <property type="project" value="InterPro"/>
</dbReference>
<evidence type="ECO:0000259" key="2">
    <source>
        <dbReference type="PROSITE" id="PS50017"/>
    </source>
</evidence>